<dbReference type="PANTHER" id="PTHR43655">
    <property type="entry name" value="ATP-DEPENDENT PROTEASE"/>
    <property type="match status" value="1"/>
</dbReference>
<dbReference type="InterPro" id="IPR003959">
    <property type="entry name" value="ATPase_AAA_core"/>
</dbReference>
<keyword evidence="6" id="KW-0378">Hydrolase</keyword>
<dbReference type="GO" id="GO:0016887">
    <property type="term" value="F:ATP hydrolysis activity"/>
    <property type="evidence" value="ECO:0007669"/>
    <property type="project" value="InterPro"/>
</dbReference>
<keyword evidence="3" id="KW-0547">Nucleotide-binding</keyword>
<keyword evidence="5" id="KW-0067">ATP-binding</keyword>
<dbReference type="Proteomes" id="UP001172457">
    <property type="component" value="Chromosome 4"/>
</dbReference>
<protein>
    <recommendedName>
        <fullName evidence="7">ATPase AAA-type core domain-containing protein</fullName>
    </recommendedName>
</protein>
<evidence type="ECO:0000256" key="5">
    <source>
        <dbReference type="ARBA" id="ARBA00022840"/>
    </source>
</evidence>
<organism evidence="8 9">
    <name type="scientific">Centaurea solstitialis</name>
    <name type="common">yellow star-thistle</name>
    <dbReference type="NCBI Taxonomy" id="347529"/>
    <lineage>
        <taxon>Eukaryota</taxon>
        <taxon>Viridiplantae</taxon>
        <taxon>Streptophyta</taxon>
        <taxon>Embryophyta</taxon>
        <taxon>Tracheophyta</taxon>
        <taxon>Spermatophyta</taxon>
        <taxon>Magnoliopsida</taxon>
        <taxon>eudicotyledons</taxon>
        <taxon>Gunneridae</taxon>
        <taxon>Pentapetalae</taxon>
        <taxon>asterids</taxon>
        <taxon>campanulids</taxon>
        <taxon>Asterales</taxon>
        <taxon>Asteraceae</taxon>
        <taxon>Carduoideae</taxon>
        <taxon>Cardueae</taxon>
        <taxon>Centaureinae</taxon>
        <taxon>Centaurea</taxon>
    </lineage>
</organism>
<evidence type="ECO:0000256" key="2">
    <source>
        <dbReference type="ARBA" id="ARBA00022723"/>
    </source>
</evidence>
<name>A0AA38T4V5_9ASTR</name>
<dbReference type="PANTHER" id="PTHR43655:SF2">
    <property type="entry name" value="AFG3 LIKE MATRIX AAA PEPTIDASE SUBUNIT 2, ISOFORM A"/>
    <property type="match status" value="1"/>
</dbReference>
<dbReference type="Gene3D" id="3.40.50.300">
    <property type="entry name" value="P-loop containing nucleotide triphosphate hydrolases"/>
    <property type="match status" value="1"/>
</dbReference>
<dbReference type="EMBL" id="JARYMX010000004">
    <property type="protein sequence ID" value="KAJ9554398.1"/>
    <property type="molecule type" value="Genomic_DNA"/>
</dbReference>
<dbReference type="Pfam" id="PF00004">
    <property type="entry name" value="AAA"/>
    <property type="match status" value="1"/>
</dbReference>
<reference evidence="8" key="1">
    <citation type="submission" date="2023-03" db="EMBL/GenBank/DDBJ databases">
        <title>Chromosome-scale reference genome and RAD-based genetic map of yellow starthistle (Centaurea solstitialis) reveal putative structural variation and QTLs associated with invader traits.</title>
        <authorList>
            <person name="Reatini B."/>
            <person name="Cang F.A."/>
            <person name="Jiang Q."/>
            <person name="Mckibben M.T.W."/>
            <person name="Barker M.S."/>
            <person name="Rieseberg L.H."/>
            <person name="Dlugosch K.M."/>
        </authorList>
    </citation>
    <scope>NUCLEOTIDE SEQUENCE</scope>
    <source>
        <strain evidence="8">CAN-66</strain>
        <tissue evidence="8">Leaf</tissue>
    </source>
</reference>
<sequence length="97" mass="10530">MRNDAYVKHGIEFPGFFLLIGDPETFMAKAVVGESSSEVSFLSVCAGEYEDVGFGPAGIEDLFYQAKDKQPSIIFIDQLETIGQAGGTQLHPSLKQV</sequence>
<evidence type="ECO:0000256" key="4">
    <source>
        <dbReference type="ARBA" id="ARBA00022833"/>
    </source>
</evidence>
<keyword evidence="2" id="KW-0479">Metal-binding</keyword>
<dbReference type="GO" id="GO:0005524">
    <property type="term" value="F:ATP binding"/>
    <property type="evidence" value="ECO:0007669"/>
    <property type="project" value="UniProtKB-KW"/>
</dbReference>
<gene>
    <name evidence="8" type="ORF">OSB04_018443</name>
</gene>
<evidence type="ECO:0000313" key="9">
    <source>
        <dbReference type="Proteomes" id="UP001172457"/>
    </source>
</evidence>
<evidence type="ECO:0000256" key="1">
    <source>
        <dbReference type="ARBA" id="ARBA00001947"/>
    </source>
</evidence>
<dbReference type="InterPro" id="IPR027417">
    <property type="entry name" value="P-loop_NTPase"/>
</dbReference>
<comment type="caution">
    <text evidence="8">The sequence shown here is derived from an EMBL/GenBank/DDBJ whole genome shotgun (WGS) entry which is preliminary data.</text>
</comment>
<evidence type="ECO:0000313" key="8">
    <source>
        <dbReference type="EMBL" id="KAJ9554398.1"/>
    </source>
</evidence>
<feature type="domain" description="ATPase AAA-type core" evidence="7">
    <location>
        <begin position="25"/>
        <end position="87"/>
    </location>
</feature>
<dbReference type="GO" id="GO:0008237">
    <property type="term" value="F:metallopeptidase activity"/>
    <property type="evidence" value="ECO:0007669"/>
    <property type="project" value="UniProtKB-KW"/>
</dbReference>
<dbReference type="AlphaFoldDB" id="A0AA38T4V5"/>
<evidence type="ECO:0000259" key="7">
    <source>
        <dbReference type="Pfam" id="PF00004"/>
    </source>
</evidence>
<dbReference type="GO" id="GO:0046872">
    <property type="term" value="F:metal ion binding"/>
    <property type="evidence" value="ECO:0007669"/>
    <property type="project" value="UniProtKB-KW"/>
</dbReference>
<keyword evidence="6" id="KW-0645">Protease</keyword>
<proteinExistence type="predicted"/>
<dbReference type="InterPro" id="IPR050928">
    <property type="entry name" value="ATP-dep_Zn_Metalloprotease"/>
</dbReference>
<accession>A0AA38T4V5</accession>
<keyword evidence="9" id="KW-1185">Reference proteome</keyword>
<evidence type="ECO:0000256" key="6">
    <source>
        <dbReference type="ARBA" id="ARBA00023049"/>
    </source>
</evidence>
<keyword evidence="4" id="KW-0862">Zinc</keyword>
<evidence type="ECO:0000256" key="3">
    <source>
        <dbReference type="ARBA" id="ARBA00022741"/>
    </source>
</evidence>
<keyword evidence="6" id="KW-0482">Metalloprotease</keyword>
<comment type="cofactor">
    <cofactor evidence="1">
        <name>Zn(2+)</name>
        <dbReference type="ChEBI" id="CHEBI:29105"/>
    </cofactor>
</comment>
<dbReference type="SUPFAM" id="SSF52540">
    <property type="entry name" value="P-loop containing nucleoside triphosphate hydrolases"/>
    <property type="match status" value="1"/>
</dbReference>